<dbReference type="Gene3D" id="2.40.40.10">
    <property type="entry name" value="RlpA-like domain"/>
    <property type="match status" value="1"/>
</dbReference>
<gene>
    <name evidence="7" type="ORF">ABS767_10990</name>
</gene>
<accession>A0ABW8YQG7</accession>
<keyword evidence="8" id="KW-1185">Reference proteome</keyword>
<evidence type="ECO:0000313" key="8">
    <source>
        <dbReference type="Proteomes" id="UP001629244"/>
    </source>
</evidence>
<dbReference type="SMART" id="SM00925">
    <property type="entry name" value="MltA"/>
    <property type="match status" value="1"/>
</dbReference>
<evidence type="ECO:0000256" key="3">
    <source>
        <dbReference type="ARBA" id="ARBA00023239"/>
    </source>
</evidence>
<dbReference type="SUPFAM" id="SSF50685">
    <property type="entry name" value="Barwin-like endoglucanases"/>
    <property type="match status" value="1"/>
</dbReference>
<keyword evidence="4" id="KW-0961">Cell wall biogenesis/degradation</keyword>
<dbReference type="Gene3D" id="2.40.240.50">
    <property type="entry name" value="Barwin-like endoglucanases"/>
    <property type="match status" value="1"/>
</dbReference>
<dbReference type="Pfam" id="PF03562">
    <property type="entry name" value="MltA"/>
    <property type="match status" value="1"/>
</dbReference>
<name>A0ABW8YQG7_9SPHN</name>
<keyword evidence="3" id="KW-0456">Lyase</keyword>
<proteinExistence type="predicted"/>
<dbReference type="PANTHER" id="PTHR30124">
    <property type="entry name" value="MEMBRANE-BOUND LYTIC MUREIN TRANSGLYCOSYLASE A"/>
    <property type="match status" value="1"/>
</dbReference>
<organism evidence="7 8">
    <name type="scientific">Sphingomonas plantiphila</name>
    <dbReference type="NCBI Taxonomy" id="3163295"/>
    <lineage>
        <taxon>Bacteria</taxon>
        <taxon>Pseudomonadati</taxon>
        <taxon>Pseudomonadota</taxon>
        <taxon>Alphaproteobacteria</taxon>
        <taxon>Sphingomonadales</taxon>
        <taxon>Sphingomonadaceae</taxon>
        <taxon>Sphingomonas</taxon>
    </lineage>
</organism>
<dbReference type="CDD" id="cd14668">
    <property type="entry name" value="mlta_B"/>
    <property type="match status" value="1"/>
</dbReference>
<dbReference type="Pfam" id="PF06725">
    <property type="entry name" value="3D"/>
    <property type="match status" value="1"/>
</dbReference>
<evidence type="ECO:0000256" key="2">
    <source>
        <dbReference type="ARBA" id="ARBA00012587"/>
    </source>
</evidence>
<dbReference type="PIRSF" id="PIRSF019422">
    <property type="entry name" value="MltA"/>
    <property type="match status" value="1"/>
</dbReference>
<feature type="domain" description="Lytic transglycosylase MltA" evidence="6">
    <location>
        <begin position="108"/>
        <end position="265"/>
    </location>
</feature>
<dbReference type="InterPro" id="IPR010611">
    <property type="entry name" value="3D_dom"/>
</dbReference>
<protein>
    <recommendedName>
        <fullName evidence="2">peptidoglycan lytic exotransglycosylase</fullName>
        <ecNumber evidence="2">4.2.2.n1</ecNumber>
    </recommendedName>
    <alternativeName>
        <fullName evidence="5">Murein hydrolase A</fullName>
    </alternativeName>
</protein>
<comment type="catalytic activity">
    <reaction evidence="1">
        <text>Exolytic cleavage of the (1-&gt;4)-beta-glycosidic linkage between N-acetylmuramic acid (MurNAc) and N-acetylglucosamine (GlcNAc) residues in peptidoglycan, from either the reducing or the non-reducing ends of the peptidoglycan chains, with concomitant formation of a 1,6-anhydrobond in the MurNAc residue.</text>
        <dbReference type="EC" id="4.2.2.n1"/>
    </reaction>
</comment>
<dbReference type="InterPro" id="IPR005300">
    <property type="entry name" value="MltA_B"/>
</dbReference>
<evidence type="ECO:0000256" key="5">
    <source>
        <dbReference type="ARBA" id="ARBA00030918"/>
    </source>
</evidence>
<dbReference type="InterPro" id="IPR026044">
    <property type="entry name" value="MltA"/>
</dbReference>
<comment type="caution">
    <text evidence="7">The sequence shown here is derived from an EMBL/GenBank/DDBJ whole genome shotgun (WGS) entry which is preliminary data.</text>
</comment>
<sequence>MAPAPAPAAPASATTAGMAGVIAGPRIESLPITMAAAARALGAFKISCATLMRRTDATGLTRGEDWRPACDAARSTQDRDASTFFARYFETVQIADGKAFATGYYEPEIAGSRTRRPGFEVPIYGRPADLIDVDLGSFSDALQGKSVRGRVDGTKLVPYHDRTAIEQGALQGRGLEIAWAADPIELFFLQIQGSGRLRQPDGSVMRIGYASQNGREYTGIGKLMLDRGLVARGQASMQGLMAWLRANPEQGRAIMRENKSYVFFRELTGPGPLGALGVPVTGLASVAADPKFVPLGAPVFLSMDRQDANGLWVAQDTGGAIKGANRFDTFWGAGDDARATAGGMSARGTAWLLLPRGTLARLGAARD</sequence>
<dbReference type="Proteomes" id="UP001629244">
    <property type="component" value="Unassembled WGS sequence"/>
</dbReference>
<evidence type="ECO:0000256" key="4">
    <source>
        <dbReference type="ARBA" id="ARBA00023316"/>
    </source>
</evidence>
<reference evidence="7 8" key="1">
    <citation type="submission" date="2024-06" db="EMBL/GenBank/DDBJ databases">
        <authorList>
            <person name="Kaempfer P."/>
            <person name="Viver T."/>
        </authorList>
    </citation>
    <scope>NUCLEOTIDE SEQUENCE [LARGE SCALE GENOMIC DNA]</scope>
    <source>
        <strain evidence="7 8">ST-64</strain>
    </source>
</reference>
<dbReference type="EC" id="4.2.2.n1" evidence="2"/>
<dbReference type="EMBL" id="JBELQC010000001">
    <property type="protein sequence ID" value="MFL9841490.1"/>
    <property type="molecule type" value="Genomic_DNA"/>
</dbReference>
<dbReference type="PANTHER" id="PTHR30124:SF0">
    <property type="entry name" value="MEMBRANE-BOUND LYTIC MUREIN TRANSGLYCOSYLASE A"/>
    <property type="match status" value="1"/>
</dbReference>
<evidence type="ECO:0000259" key="6">
    <source>
        <dbReference type="SMART" id="SM00925"/>
    </source>
</evidence>
<dbReference type="InterPro" id="IPR036908">
    <property type="entry name" value="RlpA-like_sf"/>
</dbReference>
<evidence type="ECO:0000256" key="1">
    <source>
        <dbReference type="ARBA" id="ARBA00001420"/>
    </source>
</evidence>
<dbReference type="RefSeq" id="WP_408078691.1">
    <property type="nucleotide sequence ID" value="NZ_JBELQC010000001.1"/>
</dbReference>
<dbReference type="CDD" id="cd14485">
    <property type="entry name" value="mltA_like_LT_A"/>
    <property type="match status" value="1"/>
</dbReference>
<evidence type="ECO:0000313" key="7">
    <source>
        <dbReference type="EMBL" id="MFL9841490.1"/>
    </source>
</evidence>